<dbReference type="Proteomes" id="UP001500843">
    <property type="component" value="Unassembled WGS sequence"/>
</dbReference>
<dbReference type="InterPro" id="IPR049244">
    <property type="entry name" value="DUF6879"/>
</dbReference>
<evidence type="ECO:0000313" key="3">
    <source>
        <dbReference type="Proteomes" id="UP001500843"/>
    </source>
</evidence>
<comment type="caution">
    <text evidence="2">The sequence shown here is derived from an EMBL/GenBank/DDBJ whole genome shotgun (WGS) entry which is preliminary data.</text>
</comment>
<accession>A0ABP8XV82</accession>
<protein>
    <recommendedName>
        <fullName evidence="1">DUF6879 domain-containing protein</fullName>
    </recommendedName>
</protein>
<name>A0ABP8XV82_9MICO</name>
<reference evidence="3" key="1">
    <citation type="journal article" date="2019" name="Int. J. Syst. Evol. Microbiol.">
        <title>The Global Catalogue of Microorganisms (GCM) 10K type strain sequencing project: providing services to taxonomists for standard genome sequencing and annotation.</title>
        <authorList>
            <consortium name="The Broad Institute Genomics Platform"/>
            <consortium name="The Broad Institute Genome Sequencing Center for Infectious Disease"/>
            <person name="Wu L."/>
            <person name="Ma J."/>
        </authorList>
    </citation>
    <scope>NUCLEOTIDE SEQUENCE [LARGE SCALE GENOMIC DNA]</scope>
    <source>
        <strain evidence="3">JCM 17975</strain>
    </source>
</reference>
<evidence type="ECO:0000259" key="1">
    <source>
        <dbReference type="Pfam" id="PF21806"/>
    </source>
</evidence>
<gene>
    <name evidence="2" type="ORF">GCM10023198_42310</name>
</gene>
<sequence length="175" mass="20013">MAGLAPKTLGDLFDQFQREAFRLETLDDYSRSGNVDAYQLFVDSQDKPADYNTDWLDEVRSHTGAGQRMYRVHVLRRPLTPYLRFELGWGYVTNATAGEEFFILDVTDQPTPLPEHVGDFWLFDSTTPARFNYSDGKFIGADVLADDHGPEYVAYRETALAHAVPFADWWAKYGE</sequence>
<organism evidence="2 3">
    <name type="scientific">Promicromonospora umidemergens</name>
    <dbReference type="NCBI Taxonomy" id="629679"/>
    <lineage>
        <taxon>Bacteria</taxon>
        <taxon>Bacillati</taxon>
        <taxon>Actinomycetota</taxon>
        <taxon>Actinomycetes</taxon>
        <taxon>Micrococcales</taxon>
        <taxon>Promicromonosporaceae</taxon>
        <taxon>Promicromonospora</taxon>
    </lineage>
</organism>
<dbReference type="RefSeq" id="WP_253873696.1">
    <property type="nucleotide sequence ID" value="NZ_BAABHM010000018.1"/>
</dbReference>
<dbReference type="EMBL" id="BAABHM010000018">
    <property type="protein sequence ID" value="GAA4714603.1"/>
    <property type="molecule type" value="Genomic_DNA"/>
</dbReference>
<dbReference type="Pfam" id="PF21806">
    <property type="entry name" value="DUF6879"/>
    <property type="match status" value="1"/>
</dbReference>
<keyword evidence="3" id="KW-1185">Reference proteome</keyword>
<proteinExistence type="predicted"/>
<evidence type="ECO:0000313" key="2">
    <source>
        <dbReference type="EMBL" id="GAA4714603.1"/>
    </source>
</evidence>
<feature type="domain" description="DUF6879" evidence="1">
    <location>
        <begin position="9"/>
        <end position="171"/>
    </location>
</feature>